<dbReference type="RefSeq" id="WP_147668887.1">
    <property type="nucleotide sequence ID" value="NZ_CP120678.1"/>
</dbReference>
<dbReference type="Proteomes" id="UP001243623">
    <property type="component" value="Chromosome"/>
</dbReference>
<dbReference type="Gene3D" id="2.160.10.10">
    <property type="entry name" value="Hexapeptide repeat proteins"/>
    <property type="match status" value="1"/>
</dbReference>
<dbReference type="SUPFAM" id="SSF51161">
    <property type="entry name" value="Trimeric LpxA-like enzymes"/>
    <property type="match status" value="1"/>
</dbReference>
<organism evidence="1 2">
    <name type="scientific">Selenobaculum gibii</name>
    <dbReference type="NCBI Taxonomy" id="3054208"/>
    <lineage>
        <taxon>Bacteria</taxon>
        <taxon>Bacillati</taxon>
        <taxon>Bacillota</taxon>
        <taxon>Negativicutes</taxon>
        <taxon>Selenomonadales</taxon>
        <taxon>Selenomonadaceae</taxon>
        <taxon>Selenobaculum</taxon>
    </lineage>
</organism>
<dbReference type="InterPro" id="IPR011004">
    <property type="entry name" value="Trimer_LpxA-like_sf"/>
</dbReference>
<dbReference type="CDD" id="cd04645">
    <property type="entry name" value="LbH_gamma_CA_like"/>
    <property type="match status" value="1"/>
</dbReference>
<dbReference type="KEGG" id="sgbi:P3F81_06700"/>
<dbReference type="InterPro" id="IPR001451">
    <property type="entry name" value="Hexapep"/>
</dbReference>
<dbReference type="InterPro" id="IPR047324">
    <property type="entry name" value="LbH_gamma_CA-like"/>
</dbReference>
<evidence type="ECO:0000313" key="1">
    <source>
        <dbReference type="EMBL" id="WIW69614.1"/>
    </source>
</evidence>
<keyword evidence="2" id="KW-1185">Reference proteome</keyword>
<proteinExistence type="predicted"/>
<dbReference type="PANTHER" id="PTHR13061:SF29">
    <property type="entry name" value="GAMMA CARBONIC ANHYDRASE-LIKE 1, MITOCHONDRIAL-RELATED"/>
    <property type="match status" value="1"/>
</dbReference>
<dbReference type="PANTHER" id="PTHR13061">
    <property type="entry name" value="DYNACTIN SUBUNIT P25"/>
    <property type="match status" value="1"/>
</dbReference>
<evidence type="ECO:0000313" key="2">
    <source>
        <dbReference type="Proteomes" id="UP001243623"/>
    </source>
</evidence>
<protein>
    <submittedName>
        <fullName evidence="1">Gamma carbonic anhydrase family protein</fullName>
    </submittedName>
</protein>
<dbReference type="EMBL" id="CP120678">
    <property type="protein sequence ID" value="WIW69614.1"/>
    <property type="molecule type" value="Genomic_DNA"/>
</dbReference>
<sequence>MNKKNIISYKGVTPQIDSSVYISEGVAIIGAVKVEEGANIWFNSVLRGDIEKIQVGKYTNIQDNCTVHVMSDCPALIGDYVTVGHGAIVHGCTIENNCLIGMGAVLLGYCKIGENSIIAAGSVVTEGKVIPPNSMVMGIPGKVVRQLSEKEIADIKKSAMHYYDIAQEYIK</sequence>
<dbReference type="AlphaFoldDB" id="A0A9Y2AGF4"/>
<accession>A0A9Y2AGF4</accession>
<gene>
    <name evidence="1" type="ORF">P3F81_06700</name>
</gene>
<reference evidence="1" key="1">
    <citation type="submission" date="2023-03" db="EMBL/GenBank/DDBJ databases">
        <title>Selenobaculum gbiensis gen. nov. sp. nov., a new bacterium isolated from the gut microbiota of IBD patient.</title>
        <authorList>
            <person name="Yeo S."/>
            <person name="Park H."/>
            <person name="Huh C.S."/>
        </authorList>
    </citation>
    <scope>NUCLEOTIDE SEQUENCE</scope>
    <source>
        <strain evidence="1">ICN-92133</strain>
    </source>
</reference>
<dbReference type="Pfam" id="PF00132">
    <property type="entry name" value="Hexapep"/>
    <property type="match status" value="1"/>
</dbReference>
<name>A0A9Y2AGF4_9FIRM</name>
<dbReference type="InterPro" id="IPR050484">
    <property type="entry name" value="Transf_Hexapept/Carb_Anhydrase"/>
</dbReference>